<dbReference type="EMBL" id="JBHTCT010000032">
    <property type="protein sequence ID" value="MFC7365602.1"/>
    <property type="molecule type" value="Genomic_DNA"/>
</dbReference>
<keyword evidence="4" id="KW-1185">Reference proteome</keyword>
<reference evidence="4" key="1">
    <citation type="journal article" date="2019" name="Int. J. Syst. Evol. Microbiol.">
        <title>The Global Catalogue of Microorganisms (GCM) 10K type strain sequencing project: providing services to taxonomists for standard genome sequencing and annotation.</title>
        <authorList>
            <consortium name="The Broad Institute Genomics Platform"/>
            <consortium name="The Broad Institute Genome Sequencing Center for Infectious Disease"/>
            <person name="Wu L."/>
            <person name="Ma J."/>
        </authorList>
    </citation>
    <scope>NUCLEOTIDE SEQUENCE [LARGE SCALE GENOMIC DNA]</scope>
    <source>
        <strain evidence="4">JCM 4738</strain>
    </source>
</reference>
<dbReference type="RefSeq" id="WP_157295103.1">
    <property type="nucleotide sequence ID" value="NZ_JBHTCT010000032.1"/>
</dbReference>
<keyword evidence="1" id="KW-0812">Transmembrane</keyword>
<feature type="transmembrane region" description="Helical" evidence="1">
    <location>
        <begin position="7"/>
        <end position="27"/>
    </location>
</feature>
<comment type="caution">
    <text evidence="3">The sequence shown here is derived from an EMBL/GenBank/DDBJ whole genome shotgun (WGS) entry which is preliminary data.</text>
</comment>
<proteinExistence type="predicted"/>
<dbReference type="Gene3D" id="3.10.450.40">
    <property type="match status" value="2"/>
</dbReference>
<evidence type="ECO:0000313" key="3">
    <source>
        <dbReference type="EMBL" id="MFC7365602.1"/>
    </source>
</evidence>
<accession>A0ABW2NE55</accession>
<evidence type="ECO:0000256" key="1">
    <source>
        <dbReference type="SAM" id="Phobius"/>
    </source>
</evidence>
<sequence>MKNWIRFTAIFTLALFTLIGVIVFYQAQKPIGKAEEKAETRAIAEGQLTEITRSYPVNGTRPSITVLGKDKEGRSKAVFVPDGKKGEIQGVLLSEGISPKEALSAVREEMNVSDVIHVHLGTDKSGPYWEVAFTGPDDKLNYVLLNFGDGKTRTKILNL</sequence>
<dbReference type="InterPro" id="IPR041401">
    <property type="entry name" value="TseB-like_dom"/>
</dbReference>
<evidence type="ECO:0000259" key="2">
    <source>
        <dbReference type="Pfam" id="PF17881"/>
    </source>
</evidence>
<keyword evidence="1" id="KW-0472">Membrane</keyword>
<dbReference type="InterPro" id="IPR046350">
    <property type="entry name" value="Cystatin_sf"/>
</dbReference>
<feature type="domain" description="Cell wall elongation regulator TseB-like" evidence="2">
    <location>
        <begin position="37"/>
        <end position="81"/>
    </location>
</feature>
<gene>
    <name evidence="3" type="ORF">ACFQQH_10805</name>
</gene>
<dbReference type="SUPFAM" id="SSF54403">
    <property type="entry name" value="Cystatin/monellin"/>
    <property type="match status" value="2"/>
</dbReference>
<keyword evidence="1" id="KW-1133">Transmembrane helix</keyword>
<evidence type="ECO:0000313" key="4">
    <source>
        <dbReference type="Proteomes" id="UP001596483"/>
    </source>
</evidence>
<organism evidence="3 4">
    <name type="scientific">Bhargavaea changchunensis</name>
    <dbReference type="NCBI Taxonomy" id="2134037"/>
    <lineage>
        <taxon>Bacteria</taxon>
        <taxon>Bacillati</taxon>
        <taxon>Bacillota</taxon>
        <taxon>Bacilli</taxon>
        <taxon>Bacillales</taxon>
        <taxon>Caryophanaceae</taxon>
        <taxon>Bhargavaea</taxon>
    </lineage>
</organism>
<name>A0ABW2NE55_9BACL</name>
<dbReference type="Pfam" id="PF17881">
    <property type="entry name" value="TseB"/>
    <property type="match status" value="1"/>
</dbReference>
<dbReference type="Proteomes" id="UP001596483">
    <property type="component" value="Unassembled WGS sequence"/>
</dbReference>
<protein>
    <submittedName>
        <fullName evidence="3">DUF5590 domain-containing protein</fullName>
    </submittedName>
</protein>